<protein>
    <submittedName>
        <fullName evidence="5">Helix-turn-helix domain-containing protein</fullName>
    </submittedName>
</protein>
<keyword evidence="1" id="KW-0805">Transcription regulation</keyword>
<reference evidence="5 6" key="1">
    <citation type="submission" date="2019-12" db="EMBL/GenBank/DDBJ databases">
        <title>Sporaefaciens musculi gen. nov., sp. nov., a novel bacterium isolated from the caecum of an obese mouse.</title>
        <authorList>
            <person name="Rasmussen T.S."/>
            <person name="Streidl T."/>
            <person name="Hitch T.C.A."/>
            <person name="Wortmann E."/>
            <person name="Deptula P."/>
            <person name="Hansen M."/>
            <person name="Nielsen D.S."/>
            <person name="Clavel T."/>
            <person name="Vogensen F.K."/>
        </authorList>
    </citation>
    <scope>NUCLEOTIDE SEQUENCE [LARGE SCALE GENOMIC DNA]</scope>
    <source>
        <strain evidence="5 6">WCA-9-b2</strain>
    </source>
</reference>
<evidence type="ECO:0000259" key="4">
    <source>
        <dbReference type="PROSITE" id="PS01124"/>
    </source>
</evidence>
<keyword evidence="3" id="KW-0804">Transcription</keyword>
<dbReference type="EMBL" id="WUQX01000001">
    <property type="protein sequence ID" value="MXP78489.1"/>
    <property type="molecule type" value="Genomic_DNA"/>
</dbReference>
<evidence type="ECO:0000256" key="3">
    <source>
        <dbReference type="ARBA" id="ARBA00023163"/>
    </source>
</evidence>
<dbReference type="SUPFAM" id="SSF46689">
    <property type="entry name" value="Homeodomain-like"/>
    <property type="match status" value="2"/>
</dbReference>
<evidence type="ECO:0000313" key="6">
    <source>
        <dbReference type="Proteomes" id="UP000460412"/>
    </source>
</evidence>
<dbReference type="Proteomes" id="UP000460412">
    <property type="component" value="Unassembled WGS sequence"/>
</dbReference>
<dbReference type="AlphaFoldDB" id="A0A7X3SLC4"/>
<dbReference type="InterPro" id="IPR009057">
    <property type="entry name" value="Homeodomain-like_sf"/>
</dbReference>
<dbReference type="RefSeq" id="WP_159755160.1">
    <property type="nucleotide sequence ID" value="NZ_WUQX01000001.1"/>
</dbReference>
<dbReference type="PANTHER" id="PTHR43280">
    <property type="entry name" value="ARAC-FAMILY TRANSCRIPTIONAL REGULATOR"/>
    <property type="match status" value="1"/>
</dbReference>
<evidence type="ECO:0000256" key="2">
    <source>
        <dbReference type="ARBA" id="ARBA00023125"/>
    </source>
</evidence>
<gene>
    <name evidence="5" type="ORF">GN277_25065</name>
</gene>
<dbReference type="GO" id="GO:0003700">
    <property type="term" value="F:DNA-binding transcription factor activity"/>
    <property type="evidence" value="ECO:0007669"/>
    <property type="project" value="InterPro"/>
</dbReference>
<feature type="domain" description="HTH araC/xylS-type" evidence="4">
    <location>
        <begin position="143"/>
        <end position="241"/>
    </location>
</feature>
<keyword evidence="2" id="KW-0238">DNA-binding</keyword>
<comment type="caution">
    <text evidence="5">The sequence shown here is derived from an EMBL/GenBank/DDBJ whole genome shotgun (WGS) entry which is preliminary data.</text>
</comment>
<keyword evidence="6" id="KW-1185">Reference proteome</keyword>
<organism evidence="5 6">
    <name type="scientific">Sporofaciens musculi</name>
    <dbReference type="NCBI Taxonomy" id="2681861"/>
    <lineage>
        <taxon>Bacteria</taxon>
        <taxon>Bacillati</taxon>
        <taxon>Bacillota</taxon>
        <taxon>Clostridia</taxon>
        <taxon>Lachnospirales</taxon>
        <taxon>Lachnospiraceae</taxon>
        <taxon>Sporofaciens</taxon>
    </lineage>
</organism>
<dbReference type="PROSITE" id="PS01124">
    <property type="entry name" value="HTH_ARAC_FAMILY_2"/>
    <property type="match status" value="1"/>
</dbReference>
<dbReference type="InterPro" id="IPR018060">
    <property type="entry name" value="HTH_AraC"/>
</dbReference>
<dbReference type="Pfam" id="PF12833">
    <property type="entry name" value="HTH_18"/>
    <property type="match status" value="1"/>
</dbReference>
<proteinExistence type="predicted"/>
<dbReference type="GO" id="GO:0043565">
    <property type="term" value="F:sequence-specific DNA binding"/>
    <property type="evidence" value="ECO:0007669"/>
    <property type="project" value="InterPro"/>
</dbReference>
<dbReference type="SMART" id="SM00342">
    <property type="entry name" value="HTH_ARAC"/>
    <property type="match status" value="1"/>
</dbReference>
<evidence type="ECO:0000313" key="5">
    <source>
        <dbReference type="EMBL" id="MXP78489.1"/>
    </source>
</evidence>
<name>A0A7X3SLC4_9FIRM</name>
<evidence type="ECO:0000256" key="1">
    <source>
        <dbReference type="ARBA" id="ARBA00023015"/>
    </source>
</evidence>
<dbReference type="PRINTS" id="PR00032">
    <property type="entry name" value="HTHARAC"/>
</dbReference>
<accession>A0A7X3SLC4</accession>
<dbReference type="PANTHER" id="PTHR43280:SF34">
    <property type="entry name" value="ARAC-FAMILY TRANSCRIPTIONAL REGULATOR"/>
    <property type="match status" value="1"/>
</dbReference>
<sequence length="247" mass="28336">MRKAEDFLEAYRGYSIFERRELAQPHMSYAYEKEKYRVIREGRVELMDSVTQLPPDGTEGVLSRDALRHQKNMLIAAITIFTRSAMDGGLPEELAYAMSDSYILKGEECTSIEELNRLSNRAFREYTCAVAARKKQGYSCKIEAALHYITIHLHEKVTLEAVAEAVGLSSCHLSRIFKKEVGMSMVDYVQKERVEAAKHMLTHSDETLSAISQYLYFSTQSYFIRIFKKYTGMTPGQYRKGYGKLIS</sequence>
<dbReference type="Gene3D" id="1.10.10.60">
    <property type="entry name" value="Homeodomain-like"/>
    <property type="match status" value="2"/>
</dbReference>
<dbReference type="InterPro" id="IPR020449">
    <property type="entry name" value="Tscrpt_reg_AraC-type_HTH"/>
</dbReference>